<gene>
    <name evidence="6" type="ORF">ACHAWO_005558</name>
</gene>
<evidence type="ECO:0000259" key="5">
    <source>
        <dbReference type="Pfam" id="PF01156"/>
    </source>
</evidence>
<dbReference type="InterPro" id="IPR036770">
    <property type="entry name" value="Ankyrin_rpt-contain_sf"/>
</dbReference>
<dbReference type="Pfam" id="PF12796">
    <property type="entry name" value="Ank_2"/>
    <property type="match status" value="1"/>
</dbReference>
<evidence type="ECO:0000256" key="3">
    <source>
        <dbReference type="ARBA" id="ARBA00023043"/>
    </source>
</evidence>
<dbReference type="Pfam" id="PF01156">
    <property type="entry name" value="IU_nuc_hydro"/>
    <property type="match status" value="1"/>
</dbReference>
<dbReference type="Pfam" id="PF13637">
    <property type="entry name" value="Ank_4"/>
    <property type="match status" value="1"/>
</dbReference>
<proteinExistence type="inferred from homology"/>
<evidence type="ECO:0000313" key="6">
    <source>
        <dbReference type="EMBL" id="KAL3783357.1"/>
    </source>
</evidence>
<dbReference type="SUPFAM" id="SSF48403">
    <property type="entry name" value="Ankyrin repeat"/>
    <property type="match status" value="1"/>
</dbReference>
<dbReference type="AlphaFoldDB" id="A0ABD3P5Q8"/>
<accession>A0ABD3P5Q8</accession>
<dbReference type="InterPro" id="IPR036452">
    <property type="entry name" value="Ribo_hydro-like"/>
</dbReference>
<evidence type="ECO:0000256" key="2">
    <source>
        <dbReference type="ARBA" id="ARBA00022737"/>
    </source>
</evidence>
<keyword evidence="2" id="KW-0677">Repeat</keyword>
<dbReference type="InterPro" id="IPR002110">
    <property type="entry name" value="Ankyrin_rpt"/>
</dbReference>
<dbReference type="PANTHER" id="PTHR24198">
    <property type="entry name" value="ANKYRIN REPEAT AND PROTEIN KINASE DOMAIN-CONTAINING PROTEIN"/>
    <property type="match status" value="1"/>
</dbReference>
<dbReference type="PROSITE" id="PS50088">
    <property type="entry name" value="ANK_REPEAT"/>
    <property type="match status" value="2"/>
</dbReference>
<feature type="repeat" description="ANK" evidence="4">
    <location>
        <begin position="719"/>
        <end position="751"/>
    </location>
</feature>
<protein>
    <recommendedName>
        <fullName evidence="5">Inosine/uridine-preferring nucleoside hydrolase domain-containing protein</fullName>
    </recommendedName>
</protein>
<sequence>MEAAARAMAQRNCRRLIIDTDLGLDDLVALSILRLQQCISSQQLSVENTYTNFHICGVTLTSGISIANNRNAALLSRLLPPGTPVYVGNSCQTSSWNSRGAKKPMWWNRTASRVESFLSSLTDAGVELERRTQSVSAEEYIADNLDDPDVDILCMAPLTNVAQAIDLFKTKHPSDLIHSRFHIMGGILNDSKWTKRGESTAPFGYHDTFASMDNSALESNSKPEQSPRGQFGEFNFALDIDAVRKVLANISAHVMTLEACTLVPSDLRADEPSINLATVLANNSSETEENNELQVARNNLIKLLNEFGTNETQWDSISAAIYCNAFPRRGKLTHIRRSEMTLSDLGSCAFPGQINASDDVQSKTCGDVHDNSMDFHFIHPAFTEEDEFCFYDFLSSILFDKMPMSSSTNINERTASDQHLNAFESIKALCDAEPKTRLESELIAQLKPIVRSNSTVMRERNEYGRILLRYAAMHRSVEFIKVLVEANGGVDCVQSIDSSEELPFHLACGFCNLEVAKYLHSLYPESINIPNNEGECALHRLLRTDLMPDEQGSEEDHEEFFRYLLLHDQGAVSTPDGTGSSPLHIACMYEPISIVKLVYNACPEALHRRYSDGDTHLDVARDLNHADVVAFLEAQMELERQAHDDDQPDEKGQLPIHRVLRTSEPGTIKLMAAANPASLTVPDIKGYIPLHSACKLGRFDVVKYLIEANEELLKVKTSRGYLPLHLACLGGNCNIVKYILERSNDYGVSLRANGKLPIELLLSDFANCDRDSLEYVQAVGLLLRANPESINANQEEHALQSL</sequence>
<keyword evidence="3 4" id="KW-0040">ANK repeat</keyword>
<organism evidence="6 7">
    <name type="scientific">Cyclotella atomus</name>
    <dbReference type="NCBI Taxonomy" id="382360"/>
    <lineage>
        <taxon>Eukaryota</taxon>
        <taxon>Sar</taxon>
        <taxon>Stramenopiles</taxon>
        <taxon>Ochrophyta</taxon>
        <taxon>Bacillariophyta</taxon>
        <taxon>Coscinodiscophyceae</taxon>
        <taxon>Thalassiosirophycidae</taxon>
        <taxon>Stephanodiscales</taxon>
        <taxon>Stephanodiscaceae</taxon>
        <taxon>Cyclotella</taxon>
    </lineage>
</organism>
<dbReference type="EMBL" id="JALLPJ020000770">
    <property type="protein sequence ID" value="KAL3783357.1"/>
    <property type="molecule type" value="Genomic_DNA"/>
</dbReference>
<feature type="domain" description="Inosine/uridine-preferring nucleoside hydrolase" evidence="5">
    <location>
        <begin position="16"/>
        <end position="275"/>
    </location>
</feature>
<dbReference type="GO" id="GO:0016799">
    <property type="term" value="F:hydrolase activity, hydrolyzing N-glycosyl compounds"/>
    <property type="evidence" value="ECO:0007669"/>
    <property type="project" value="UniProtKB-ARBA"/>
</dbReference>
<dbReference type="SUPFAM" id="SSF53590">
    <property type="entry name" value="Nucleoside hydrolase"/>
    <property type="match status" value="1"/>
</dbReference>
<dbReference type="Gene3D" id="3.90.245.10">
    <property type="entry name" value="Ribonucleoside hydrolase-like"/>
    <property type="match status" value="1"/>
</dbReference>
<evidence type="ECO:0000256" key="4">
    <source>
        <dbReference type="PROSITE-ProRule" id="PRU00023"/>
    </source>
</evidence>
<evidence type="ECO:0000313" key="7">
    <source>
        <dbReference type="Proteomes" id="UP001530400"/>
    </source>
</evidence>
<name>A0ABD3P5Q8_9STRA</name>
<dbReference type="PANTHER" id="PTHR24198:SF165">
    <property type="entry name" value="ANKYRIN REPEAT-CONTAINING PROTEIN-RELATED"/>
    <property type="match status" value="1"/>
</dbReference>
<dbReference type="Gene3D" id="1.25.40.20">
    <property type="entry name" value="Ankyrin repeat-containing domain"/>
    <property type="match status" value="2"/>
</dbReference>
<dbReference type="Proteomes" id="UP001530400">
    <property type="component" value="Unassembled WGS sequence"/>
</dbReference>
<comment type="caution">
    <text evidence="6">The sequence shown here is derived from an EMBL/GenBank/DDBJ whole genome shotgun (WGS) entry which is preliminary data.</text>
</comment>
<dbReference type="SMART" id="SM00248">
    <property type="entry name" value="ANK"/>
    <property type="match status" value="6"/>
</dbReference>
<comment type="similarity">
    <text evidence="1">Belongs to the IUNH family.</text>
</comment>
<dbReference type="InterPro" id="IPR001910">
    <property type="entry name" value="Inosine/uridine_hydrolase_dom"/>
</dbReference>
<dbReference type="PROSITE" id="PS50297">
    <property type="entry name" value="ANK_REP_REGION"/>
    <property type="match status" value="2"/>
</dbReference>
<keyword evidence="7" id="KW-1185">Reference proteome</keyword>
<feature type="repeat" description="ANK" evidence="4">
    <location>
        <begin position="685"/>
        <end position="717"/>
    </location>
</feature>
<evidence type="ECO:0000256" key="1">
    <source>
        <dbReference type="ARBA" id="ARBA00009176"/>
    </source>
</evidence>
<reference evidence="6 7" key="1">
    <citation type="submission" date="2024-10" db="EMBL/GenBank/DDBJ databases">
        <title>Updated reference genomes for cyclostephanoid diatoms.</title>
        <authorList>
            <person name="Roberts W.R."/>
            <person name="Alverson A.J."/>
        </authorList>
    </citation>
    <scope>NUCLEOTIDE SEQUENCE [LARGE SCALE GENOMIC DNA]</scope>
    <source>
        <strain evidence="6 7">AJA010-31</strain>
    </source>
</reference>